<dbReference type="GO" id="GO:0005576">
    <property type="term" value="C:extracellular region"/>
    <property type="evidence" value="ECO:0007669"/>
    <property type="project" value="UniProtKB-SubCell"/>
</dbReference>
<evidence type="ECO:0000313" key="11">
    <source>
        <dbReference type="Proteomes" id="UP000014115"/>
    </source>
</evidence>
<dbReference type="PATRIC" id="fig|740709.3.peg.1972"/>
<dbReference type="GO" id="GO:0044780">
    <property type="term" value="P:bacterial-type flagellum assembly"/>
    <property type="evidence" value="ECO:0007669"/>
    <property type="project" value="InterPro"/>
</dbReference>
<keyword evidence="10" id="KW-0966">Cell projection</keyword>
<dbReference type="InterPro" id="IPR001444">
    <property type="entry name" value="Flag_bb_rod_N"/>
</dbReference>
<dbReference type="InterPro" id="IPR053927">
    <property type="entry name" value="FlgK_helical"/>
</dbReference>
<comment type="subcellular location">
    <subcellularLocation>
        <location evidence="1">Bacterial flagellum</location>
    </subcellularLocation>
    <subcellularLocation>
        <location evidence="2">Secreted</location>
    </subcellularLocation>
</comment>
<keyword evidence="6" id="KW-0975">Bacterial flagellum</keyword>
<keyword evidence="5" id="KW-0964">Secreted</keyword>
<dbReference type="Proteomes" id="UP000014115">
    <property type="component" value="Unassembled WGS sequence"/>
</dbReference>
<dbReference type="STRING" id="740709.A10D4_09754"/>
<feature type="domain" description="Flagellar basal body rod protein N-terminal" evidence="7">
    <location>
        <begin position="6"/>
        <end position="36"/>
    </location>
</feature>
<keyword evidence="11" id="KW-1185">Reference proteome</keyword>
<dbReference type="AlphaFoldDB" id="K2K631"/>
<dbReference type="Pfam" id="PF06429">
    <property type="entry name" value="Flg_bbr_C"/>
    <property type="match status" value="1"/>
</dbReference>
<evidence type="ECO:0000256" key="1">
    <source>
        <dbReference type="ARBA" id="ARBA00004365"/>
    </source>
</evidence>
<sequence>MSSDLFQVGVSGLLAQSKNLLTTSNNIANINTPGYTRQRNDIFTQLQGGVGRVETVRITNEFARKMVLRDTSNASYDSTYLEQANVIDRLLSENANSLSTALSSFFNQLQESINNPTSESNRDLVLSELGGVVDRASTLSSLVLDQTQSINEQLKIYSEQANSLIEGIADLNKAIASKSNTGAGEEPLTLLDQREEKIRQLSELMGVNVVQSESGESLVYTQTGEALVMKGGAFNVFSTDGNPVNQLNQLKLKLTAPGGRELVMSPDNGRLGGKLGGLLAFRDEVLEPSQAKLGQIMIAMADSMNQQNRLGMDLDGEIGGDIFDFSAFEFSGYDYESNNGTGTLNYSINDGQAANVVEQDLRVELEATGNPNEYNVNIYLLNADGSYARKDAAGNPIASATQTTTLPDGAVDFGDDFGVTLDLSDAAANYADGDSFVLRPAKEATAKITLLDIRPEDLAYASPVRGEANSNNTGGGVIDGLLMTNTDPATSAINPTADGFDANAPGRFVIDAYDDTTGEYTIRVYQQDGTDLGTFVTDDLDNIVSQAVPGVIATDPGYDFNIGGRPNAGDEFTIGYNTNGFSDNKNGLALAQLQTDPTVRRSGTVAAGDGNGKSFTAAYSDLVSLVGQKTSRARVNAEASGNLLQQSTNWRESVSGVSRDEEAANLLQYQQAYAASAQIIASARTIFDTLLQAAR</sequence>
<protein>
    <recommendedName>
        <fullName evidence="4">Flagellar hook-associated protein 1</fullName>
    </recommendedName>
</protein>
<dbReference type="InterPro" id="IPR019776">
    <property type="entry name" value="Flagellar_basal_body_rod_CS"/>
</dbReference>
<feature type="domain" description="Flagellar basal-body/hook protein C-terminal" evidence="8">
    <location>
        <begin position="654"/>
        <end position="692"/>
    </location>
</feature>
<comment type="similarity">
    <text evidence="3">Belongs to the flagella basal body rod proteins family.</text>
</comment>
<dbReference type="GO" id="GO:0005198">
    <property type="term" value="F:structural molecule activity"/>
    <property type="evidence" value="ECO:0007669"/>
    <property type="project" value="InterPro"/>
</dbReference>
<dbReference type="Pfam" id="PF00460">
    <property type="entry name" value="Flg_bb_rod"/>
    <property type="match status" value="1"/>
</dbReference>
<evidence type="ECO:0000256" key="5">
    <source>
        <dbReference type="ARBA" id="ARBA00022525"/>
    </source>
</evidence>
<accession>K2K631</accession>
<proteinExistence type="inferred from homology"/>
<dbReference type="eggNOG" id="COG1256">
    <property type="taxonomic scope" value="Bacteria"/>
</dbReference>
<dbReference type="PANTHER" id="PTHR30033:SF1">
    <property type="entry name" value="FLAGELLAR HOOK-ASSOCIATED PROTEIN 1"/>
    <property type="match status" value="1"/>
</dbReference>
<dbReference type="InterPro" id="IPR010930">
    <property type="entry name" value="Flg_bb/hook_C_dom"/>
</dbReference>
<feature type="domain" description="Flagellar hook-associated protein FlgK helical" evidence="9">
    <location>
        <begin position="86"/>
        <end position="323"/>
    </location>
</feature>
<dbReference type="RefSeq" id="WP_008489246.1">
    <property type="nucleotide sequence ID" value="NZ_AMRG01000012.1"/>
</dbReference>
<evidence type="ECO:0000259" key="8">
    <source>
        <dbReference type="Pfam" id="PF06429"/>
    </source>
</evidence>
<evidence type="ECO:0000259" key="7">
    <source>
        <dbReference type="Pfam" id="PF00460"/>
    </source>
</evidence>
<dbReference type="PROSITE" id="PS00588">
    <property type="entry name" value="FLAGELLA_BB_ROD"/>
    <property type="match status" value="1"/>
</dbReference>
<name>K2K631_9GAMM</name>
<dbReference type="PRINTS" id="PR01005">
    <property type="entry name" value="FLGHOOKAP1"/>
</dbReference>
<dbReference type="GO" id="GO:0009424">
    <property type="term" value="C:bacterial-type flagellum hook"/>
    <property type="evidence" value="ECO:0007669"/>
    <property type="project" value="InterPro"/>
</dbReference>
<reference evidence="10 11" key="1">
    <citation type="journal article" date="2012" name="J. Bacteriol.">
        <title>Genome Sequence of Idiomarina xiamenensis Type Strain 10-D-4.</title>
        <authorList>
            <person name="Lai Q."/>
            <person name="Wang L."/>
            <person name="Wang W."/>
            <person name="Shao Z."/>
        </authorList>
    </citation>
    <scope>NUCLEOTIDE SEQUENCE [LARGE SCALE GENOMIC DNA]</scope>
    <source>
        <strain evidence="10 11">10-D-4</strain>
    </source>
</reference>
<evidence type="ECO:0000259" key="9">
    <source>
        <dbReference type="Pfam" id="PF22638"/>
    </source>
</evidence>
<dbReference type="PANTHER" id="PTHR30033">
    <property type="entry name" value="FLAGELLAR HOOK-ASSOCIATED PROTEIN 1"/>
    <property type="match status" value="1"/>
</dbReference>
<keyword evidence="10" id="KW-0282">Flagellum</keyword>
<keyword evidence="10" id="KW-0969">Cilium</keyword>
<dbReference type="SUPFAM" id="SSF64518">
    <property type="entry name" value="Phase 1 flagellin"/>
    <property type="match status" value="2"/>
</dbReference>
<dbReference type="NCBIfam" id="TIGR02492">
    <property type="entry name" value="flgK_ends"/>
    <property type="match status" value="1"/>
</dbReference>
<evidence type="ECO:0000256" key="4">
    <source>
        <dbReference type="ARBA" id="ARBA00016244"/>
    </source>
</evidence>
<comment type="caution">
    <text evidence="10">The sequence shown here is derived from an EMBL/GenBank/DDBJ whole genome shotgun (WGS) entry which is preliminary data.</text>
</comment>
<organism evidence="10 11">
    <name type="scientific">Idiomarina xiamenensis 10-D-4</name>
    <dbReference type="NCBI Taxonomy" id="740709"/>
    <lineage>
        <taxon>Bacteria</taxon>
        <taxon>Pseudomonadati</taxon>
        <taxon>Pseudomonadota</taxon>
        <taxon>Gammaproteobacteria</taxon>
        <taxon>Alteromonadales</taxon>
        <taxon>Idiomarinaceae</taxon>
        <taxon>Idiomarina</taxon>
    </lineage>
</organism>
<evidence type="ECO:0000313" key="10">
    <source>
        <dbReference type="EMBL" id="EKE82052.1"/>
    </source>
</evidence>
<dbReference type="EMBL" id="AMRG01000012">
    <property type="protein sequence ID" value="EKE82052.1"/>
    <property type="molecule type" value="Genomic_DNA"/>
</dbReference>
<dbReference type="Pfam" id="PF22638">
    <property type="entry name" value="FlgK_D1"/>
    <property type="match status" value="1"/>
</dbReference>
<dbReference type="InterPro" id="IPR002371">
    <property type="entry name" value="FlgK"/>
</dbReference>
<dbReference type="OrthoDB" id="9802553at2"/>
<gene>
    <name evidence="10" type="ORF">A10D4_09754</name>
</gene>
<evidence type="ECO:0000256" key="3">
    <source>
        <dbReference type="ARBA" id="ARBA00009677"/>
    </source>
</evidence>
<evidence type="ECO:0000256" key="6">
    <source>
        <dbReference type="ARBA" id="ARBA00023143"/>
    </source>
</evidence>
<evidence type="ECO:0000256" key="2">
    <source>
        <dbReference type="ARBA" id="ARBA00004613"/>
    </source>
</evidence>